<name>A0A179FJH2_METCM</name>
<feature type="transmembrane region" description="Helical" evidence="2">
    <location>
        <begin position="47"/>
        <end position="70"/>
    </location>
</feature>
<keyword evidence="2" id="KW-0812">Transmembrane</keyword>
<evidence type="ECO:0000313" key="3">
    <source>
        <dbReference type="EMBL" id="OAQ65411.1"/>
    </source>
</evidence>
<comment type="caution">
    <text evidence="3">The sequence shown here is derived from an EMBL/GenBank/DDBJ whole genome shotgun (WGS) entry which is preliminary data.</text>
</comment>
<reference evidence="3 4" key="1">
    <citation type="journal article" date="2016" name="PLoS Pathog.">
        <title>Biosynthesis of antibiotic leucinostatins in bio-control fungus Purpureocillium lilacinum and their inhibition on phytophthora revealed by genome mining.</title>
        <authorList>
            <person name="Wang G."/>
            <person name="Liu Z."/>
            <person name="Lin R."/>
            <person name="Li E."/>
            <person name="Mao Z."/>
            <person name="Ling J."/>
            <person name="Yang Y."/>
            <person name="Yin W.B."/>
            <person name="Xie B."/>
        </authorList>
    </citation>
    <scope>NUCLEOTIDE SEQUENCE [LARGE SCALE GENOMIC DNA]</scope>
    <source>
        <strain evidence="3">170</strain>
    </source>
</reference>
<dbReference type="Pfam" id="PF11807">
    <property type="entry name" value="UstYa"/>
    <property type="match status" value="1"/>
</dbReference>
<evidence type="ECO:0000256" key="1">
    <source>
        <dbReference type="ARBA" id="ARBA00035112"/>
    </source>
</evidence>
<dbReference type="InterPro" id="IPR021765">
    <property type="entry name" value="UstYa-like"/>
</dbReference>
<keyword evidence="2" id="KW-0472">Membrane</keyword>
<gene>
    <name evidence="3" type="ORF">VFPPC_06508</name>
</gene>
<dbReference type="PANTHER" id="PTHR33365:SF14">
    <property type="entry name" value="TAT PATHWAY SIGNAL SEQUENCE"/>
    <property type="match status" value="1"/>
</dbReference>
<dbReference type="Proteomes" id="UP000078397">
    <property type="component" value="Unassembled WGS sequence"/>
</dbReference>
<evidence type="ECO:0000256" key="2">
    <source>
        <dbReference type="SAM" id="Phobius"/>
    </source>
</evidence>
<protein>
    <recommendedName>
        <fullName evidence="5">Tat pathway signal sequence</fullName>
    </recommendedName>
</protein>
<dbReference type="AlphaFoldDB" id="A0A179FJH2"/>
<dbReference type="GeneID" id="28849523"/>
<dbReference type="EMBL" id="LSBJ02000005">
    <property type="protein sequence ID" value="OAQ65411.1"/>
    <property type="molecule type" value="Genomic_DNA"/>
</dbReference>
<comment type="similarity">
    <text evidence="1">Belongs to the ustYa family.</text>
</comment>
<dbReference type="PANTHER" id="PTHR33365">
    <property type="entry name" value="YALI0B05434P"/>
    <property type="match status" value="1"/>
</dbReference>
<sequence length="294" mass="33621">MLQHSDQKVKDRGHYVPLEEALEASEDNVSRDTRVIRRCSILSSWKVMLCVHGALLTVSGFMFSASGAAMNFRRARNAEIKAVSFYSPVLNKVELSLRDQQVRDTRYPPEDEMGVYRQPPSPEVDNAWDRISDVQAILISSEEVQRLGKDPGRTVKAPQSWGYGEDAHWAEIDVFHQIHCLNSIRQSLYRDYYAGKDNDTNPLAWGHITHCLHNLVQALMCSASADVITYNWVDGKPKPVPDFNINHKCRDFEKLLQWQNEHKLPDPKSKWEDITMPVDFVPLAPDMSGLDEEE</sequence>
<dbReference type="KEGG" id="pchm:VFPPC_06508"/>
<evidence type="ECO:0000313" key="4">
    <source>
        <dbReference type="Proteomes" id="UP000078397"/>
    </source>
</evidence>
<keyword evidence="2" id="KW-1133">Transmembrane helix</keyword>
<proteinExistence type="inferred from homology"/>
<evidence type="ECO:0008006" key="5">
    <source>
        <dbReference type="Google" id="ProtNLM"/>
    </source>
</evidence>
<accession>A0A179FJH2</accession>
<dbReference type="RefSeq" id="XP_018142725.1">
    <property type="nucleotide sequence ID" value="XM_018285529.1"/>
</dbReference>
<keyword evidence="4" id="KW-1185">Reference proteome</keyword>
<dbReference type="GO" id="GO:0043386">
    <property type="term" value="P:mycotoxin biosynthetic process"/>
    <property type="evidence" value="ECO:0007669"/>
    <property type="project" value="InterPro"/>
</dbReference>
<dbReference type="OrthoDB" id="3687641at2759"/>
<dbReference type="STRING" id="1380566.A0A179FJH2"/>
<organism evidence="3 4">
    <name type="scientific">Pochonia chlamydosporia 170</name>
    <dbReference type="NCBI Taxonomy" id="1380566"/>
    <lineage>
        <taxon>Eukaryota</taxon>
        <taxon>Fungi</taxon>
        <taxon>Dikarya</taxon>
        <taxon>Ascomycota</taxon>
        <taxon>Pezizomycotina</taxon>
        <taxon>Sordariomycetes</taxon>
        <taxon>Hypocreomycetidae</taxon>
        <taxon>Hypocreales</taxon>
        <taxon>Clavicipitaceae</taxon>
        <taxon>Pochonia</taxon>
    </lineage>
</organism>